<dbReference type="SUPFAM" id="SSF52980">
    <property type="entry name" value="Restriction endonuclease-like"/>
    <property type="match status" value="1"/>
</dbReference>
<keyword evidence="2" id="KW-0255">Endonuclease</keyword>
<feature type="region of interest" description="Disordered" evidence="7">
    <location>
        <begin position="1"/>
        <end position="26"/>
    </location>
</feature>
<accession>A0ABZ0SCT3</accession>
<proteinExistence type="inferred from homology"/>
<evidence type="ECO:0000256" key="7">
    <source>
        <dbReference type="SAM" id="MobiDB-lite"/>
    </source>
</evidence>
<evidence type="ECO:0000256" key="5">
    <source>
        <dbReference type="ARBA" id="ARBA00023204"/>
    </source>
</evidence>
<keyword evidence="9" id="KW-1185">Reference proteome</keyword>
<evidence type="ECO:0000313" key="9">
    <source>
        <dbReference type="Proteomes" id="UP001432180"/>
    </source>
</evidence>
<keyword evidence="5" id="KW-0234">DNA repair</keyword>
<dbReference type="NCBIfam" id="TIGR00632">
    <property type="entry name" value="vsr"/>
    <property type="match status" value="1"/>
</dbReference>
<dbReference type="InterPro" id="IPR004603">
    <property type="entry name" value="DNA_mismatch_endonuc_vsr"/>
</dbReference>
<keyword evidence="1" id="KW-0540">Nuclease</keyword>
<dbReference type="CDD" id="cd00221">
    <property type="entry name" value="Vsr"/>
    <property type="match status" value="1"/>
</dbReference>
<protein>
    <submittedName>
        <fullName evidence="8">Very short patch repair protein</fullName>
        <ecNumber evidence="8">3.1.-.-</ecNumber>
    </submittedName>
</protein>
<gene>
    <name evidence="8" type="primary">vsr</name>
    <name evidence="8" type="ORF">Thiowin_03425</name>
</gene>
<organism evidence="8 9">
    <name type="scientific">Thiorhodovibrio winogradskyi</name>
    <dbReference type="NCBI Taxonomy" id="77007"/>
    <lineage>
        <taxon>Bacteria</taxon>
        <taxon>Pseudomonadati</taxon>
        <taxon>Pseudomonadota</taxon>
        <taxon>Gammaproteobacteria</taxon>
        <taxon>Chromatiales</taxon>
        <taxon>Chromatiaceae</taxon>
        <taxon>Thiorhodovibrio</taxon>
    </lineage>
</organism>
<evidence type="ECO:0000256" key="1">
    <source>
        <dbReference type="ARBA" id="ARBA00022722"/>
    </source>
</evidence>
<keyword evidence="4 8" id="KW-0378">Hydrolase</keyword>
<dbReference type="EMBL" id="CP121472">
    <property type="protein sequence ID" value="WPL18354.1"/>
    <property type="molecule type" value="Genomic_DNA"/>
</dbReference>
<evidence type="ECO:0000256" key="4">
    <source>
        <dbReference type="ARBA" id="ARBA00022801"/>
    </source>
</evidence>
<dbReference type="EC" id="3.1.-.-" evidence="8"/>
<evidence type="ECO:0000313" key="8">
    <source>
        <dbReference type="EMBL" id="WPL18354.1"/>
    </source>
</evidence>
<reference evidence="8 9" key="1">
    <citation type="journal article" date="2023" name="Microorganisms">
        <title>Thiorhodovibrio frisius and Trv. litoralis spp. nov., Two Novel Members from a Clade of Fastidious Purple Sulfur Bacteria That Exhibit Unique Red-Shifted Light-Harvesting Capabilities.</title>
        <authorList>
            <person name="Methner A."/>
            <person name="Kuzyk S.B."/>
            <person name="Petersen J."/>
            <person name="Bauer S."/>
            <person name="Brinkmann H."/>
            <person name="Sichau K."/>
            <person name="Wanner G."/>
            <person name="Wolf J."/>
            <person name="Neumann-Schaal M."/>
            <person name="Henke P."/>
            <person name="Tank M."/>
            <person name="Sproer C."/>
            <person name="Bunk B."/>
            <person name="Overmann J."/>
        </authorList>
    </citation>
    <scope>NUCLEOTIDE SEQUENCE [LARGE SCALE GENOMIC DNA]</scope>
    <source>
        <strain evidence="8 9">DSM 6702</strain>
    </source>
</reference>
<dbReference type="Proteomes" id="UP001432180">
    <property type="component" value="Chromosome"/>
</dbReference>
<feature type="compositionally biased region" description="Basic residues" evidence="7">
    <location>
        <begin position="13"/>
        <end position="22"/>
    </location>
</feature>
<evidence type="ECO:0000256" key="6">
    <source>
        <dbReference type="ARBA" id="ARBA00029466"/>
    </source>
</evidence>
<dbReference type="InterPro" id="IPR011335">
    <property type="entry name" value="Restrct_endonuc-II-like"/>
</dbReference>
<evidence type="ECO:0000256" key="2">
    <source>
        <dbReference type="ARBA" id="ARBA00022759"/>
    </source>
</evidence>
<name>A0ABZ0SCT3_9GAMM</name>
<dbReference type="Gene3D" id="3.40.960.10">
    <property type="entry name" value="VSR Endonuclease"/>
    <property type="match status" value="1"/>
</dbReference>
<comment type="similarity">
    <text evidence="6">Belongs to the Vsr family.</text>
</comment>
<dbReference type="GO" id="GO:0016787">
    <property type="term" value="F:hydrolase activity"/>
    <property type="evidence" value="ECO:0007669"/>
    <property type="project" value="UniProtKB-KW"/>
</dbReference>
<evidence type="ECO:0000256" key="3">
    <source>
        <dbReference type="ARBA" id="ARBA00022763"/>
    </source>
</evidence>
<keyword evidence="3" id="KW-0227">DNA damage</keyword>
<dbReference type="Pfam" id="PF03852">
    <property type="entry name" value="Vsr"/>
    <property type="match status" value="1"/>
</dbReference>
<sequence>MTAEFNMSGLRQRSIHRPRRPKTTVLDEDFTDTLTPSERSERMSRIRGKDSTAELRLRRMIHGMGYRYRLHVKDLPGTPDLVFRSRKAVIFMHGCFWHRHHGCALARLPKSKRAFWEEKLNSNKERDNRNQQRLVDMGWKVMVIWECEMQQKDLAGLAKRIKHFLIGNDGENRDEIR</sequence>